<evidence type="ECO:0000313" key="5">
    <source>
        <dbReference type="Proteomes" id="UP000728032"/>
    </source>
</evidence>
<dbReference type="EMBL" id="OC933215">
    <property type="protein sequence ID" value="CAD7659807.1"/>
    <property type="molecule type" value="Genomic_DNA"/>
</dbReference>
<dbReference type="InterPro" id="IPR036282">
    <property type="entry name" value="Glutathione-S-Trfase_C_sf"/>
</dbReference>
<dbReference type="SUPFAM" id="SSF52833">
    <property type="entry name" value="Thioredoxin-like"/>
    <property type="match status" value="1"/>
</dbReference>
<dbReference type="Pfam" id="PF13417">
    <property type="entry name" value="GST_N_3"/>
    <property type="match status" value="1"/>
</dbReference>
<dbReference type="InterPro" id="IPR010987">
    <property type="entry name" value="Glutathione-S-Trfase_C-like"/>
</dbReference>
<name>A0A7R9QWI5_9ACAR</name>
<feature type="domain" description="GST C-terminal" evidence="3">
    <location>
        <begin position="89"/>
        <end position="216"/>
    </location>
</feature>
<proteinExistence type="predicted"/>
<sequence>MAIKVYGFKFSSFCRSVLMTAKHLNIKVELVVTDPGQNQQFTSEFLALNPAHSLPTIDDNGFILWESRAIMAYLCNEYGGADCPLYPRDPQKRALIDRWLNFDATLMESSKAGFKQKLYTGVDPPADKVLAFKGHLKLMDQLIANNRYLTGANHVTIADLSLVSNLGNLVNADKDRTGIDMAEYPNIGRWYSGLTQELPYFQEINAIPQEERKTWVANSMGYLSKRCK</sequence>
<dbReference type="Pfam" id="PF13410">
    <property type="entry name" value="GST_C_2"/>
    <property type="match status" value="1"/>
</dbReference>
<dbReference type="InterPro" id="IPR004045">
    <property type="entry name" value="Glutathione_S-Trfase_N"/>
</dbReference>
<dbReference type="CDD" id="cd03177">
    <property type="entry name" value="GST_C_Delta_Epsilon"/>
    <property type="match status" value="1"/>
</dbReference>
<feature type="domain" description="GST N-terminal" evidence="2">
    <location>
        <begin position="1"/>
        <end position="82"/>
    </location>
</feature>
<dbReference type="FunFam" id="3.40.30.10:FF:000034">
    <property type="entry name" value="glutathione S-transferase 1"/>
    <property type="match status" value="1"/>
</dbReference>
<evidence type="ECO:0000259" key="2">
    <source>
        <dbReference type="PROSITE" id="PS50404"/>
    </source>
</evidence>
<dbReference type="PANTHER" id="PTHR43969">
    <property type="entry name" value="GLUTATHIONE S TRANSFERASE D10, ISOFORM A-RELATED"/>
    <property type="match status" value="1"/>
</dbReference>
<dbReference type="EMBL" id="CAJPVJ010018390">
    <property type="protein sequence ID" value="CAG2176953.1"/>
    <property type="molecule type" value="Genomic_DNA"/>
</dbReference>
<organism evidence="4">
    <name type="scientific">Oppiella nova</name>
    <dbReference type="NCBI Taxonomy" id="334625"/>
    <lineage>
        <taxon>Eukaryota</taxon>
        <taxon>Metazoa</taxon>
        <taxon>Ecdysozoa</taxon>
        <taxon>Arthropoda</taxon>
        <taxon>Chelicerata</taxon>
        <taxon>Arachnida</taxon>
        <taxon>Acari</taxon>
        <taxon>Acariformes</taxon>
        <taxon>Sarcoptiformes</taxon>
        <taxon>Oribatida</taxon>
        <taxon>Brachypylina</taxon>
        <taxon>Oppioidea</taxon>
        <taxon>Oppiidae</taxon>
        <taxon>Oppiella</taxon>
    </lineage>
</organism>
<reference evidence="4" key="1">
    <citation type="submission" date="2020-11" db="EMBL/GenBank/DDBJ databases">
        <authorList>
            <person name="Tran Van P."/>
        </authorList>
    </citation>
    <scope>NUCLEOTIDE SEQUENCE</scope>
</reference>
<dbReference type="Gene3D" id="1.20.1050.10">
    <property type="match status" value="1"/>
</dbReference>
<dbReference type="OrthoDB" id="422574at2759"/>
<dbReference type="PROSITE" id="PS50405">
    <property type="entry name" value="GST_CTER"/>
    <property type="match status" value="1"/>
</dbReference>
<dbReference type="PROSITE" id="PS50404">
    <property type="entry name" value="GST_NTER"/>
    <property type="match status" value="1"/>
</dbReference>
<comment type="subunit">
    <text evidence="1">Homodimer.</text>
</comment>
<dbReference type="GO" id="GO:0004364">
    <property type="term" value="F:glutathione transferase activity"/>
    <property type="evidence" value="ECO:0007669"/>
    <property type="project" value="TreeGrafter"/>
</dbReference>
<dbReference type="GO" id="GO:0006749">
    <property type="term" value="P:glutathione metabolic process"/>
    <property type="evidence" value="ECO:0007669"/>
    <property type="project" value="TreeGrafter"/>
</dbReference>
<dbReference type="SFLD" id="SFLDS00019">
    <property type="entry name" value="Glutathione_Transferase_(cytos"/>
    <property type="match status" value="1"/>
</dbReference>
<dbReference type="InterPro" id="IPR040079">
    <property type="entry name" value="Glutathione_S-Trfase"/>
</dbReference>
<evidence type="ECO:0008006" key="6">
    <source>
        <dbReference type="Google" id="ProtNLM"/>
    </source>
</evidence>
<accession>A0A7R9QWI5</accession>
<protein>
    <recommendedName>
        <fullName evidence="6">Glutathione S-transferase</fullName>
    </recommendedName>
</protein>
<evidence type="ECO:0000256" key="1">
    <source>
        <dbReference type="ARBA" id="ARBA00011738"/>
    </source>
</evidence>
<dbReference type="Proteomes" id="UP000728032">
    <property type="component" value="Unassembled WGS sequence"/>
</dbReference>
<dbReference type="SFLD" id="SFLDG00358">
    <property type="entry name" value="Main_(cytGST)"/>
    <property type="match status" value="1"/>
</dbReference>
<dbReference type="SUPFAM" id="SSF47616">
    <property type="entry name" value="GST C-terminal domain-like"/>
    <property type="match status" value="1"/>
</dbReference>
<dbReference type="AlphaFoldDB" id="A0A7R9QWI5"/>
<dbReference type="InterPro" id="IPR036249">
    <property type="entry name" value="Thioredoxin-like_sf"/>
</dbReference>
<dbReference type="PANTHER" id="PTHR43969:SF9">
    <property type="entry name" value="GLUTATHIONE S TRANSFERASE D10, ISOFORM A-RELATED"/>
    <property type="match status" value="1"/>
</dbReference>
<dbReference type="Gene3D" id="3.40.30.10">
    <property type="entry name" value="Glutaredoxin"/>
    <property type="match status" value="1"/>
</dbReference>
<keyword evidence="5" id="KW-1185">Reference proteome</keyword>
<gene>
    <name evidence="4" type="ORF">ONB1V03_LOCUS16386</name>
</gene>
<evidence type="ECO:0000259" key="3">
    <source>
        <dbReference type="PROSITE" id="PS50405"/>
    </source>
</evidence>
<evidence type="ECO:0000313" key="4">
    <source>
        <dbReference type="EMBL" id="CAD7659807.1"/>
    </source>
</evidence>